<accession>A0ABT3E183</accession>
<gene>
    <name evidence="2" type="ORF">NB700_004070</name>
</gene>
<evidence type="ECO:0000313" key="3">
    <source>
        <dbReference type="Proteomes" id="UP001320843"/>
    </source>
</evidence>
<organism evidence="2 3">
    <name type="scientific">Xanthomonas sacchari</name>
    <dbReference type="NCBI Taxonomy" id="56458"/>
    <lineage>
        <taxon>Bacteria</taxon>
        <taxon>Pseudomonadati</taxon>
        <taxon>Pseudomonadota</taxon>
        <taxon>Gammaproteobacteria</taxon>
        <taxon>Lysobacterales</taxon>
        <taxon>Lysobacteraceae</taxon>
        <taxon>Xanthomonas</taxon>
    </lineage>
</organism>
<comment type="caution">
    <text evidence="2">The sequence shown here is derived from an EMBL/GenBank/DDBJ whole genome shotgun (WGS) entry which is preliminary data.</text>
</comment>
<keyword evidence="3" id="KW-1185">Reference proteome</keyword>
<reference evidence="2 3" key="1">
    <citation type="submission" date="2022-06" db="EMBL/GenBank/DDBJ databases">
        <title>Dynamics of rice microbiomes reveals core vertical transmitted seed endophytes.</title>
        <authorList>
            <person name="Liao K."/>
            <person name="Zhang X."/>
        </authorList>
    </citation>
    <scope>NUCLEOTIDE SEQUENCE [LARGE SCALE GENOMIC DNA]</scope>
    <source>
        <strain evidence="2 3">YT10-10-1</strain>
    </source>
</reference>
<proteinExistence type="predicted"/>
<protein>
    <submittedName>
        <fullName evidence="2">Uncharacterized protein</fullName>
    </submittedName>
</protein>
<dbReference type="RefSeq" id="WP_267082601.1">
    <property type="nucleotide sequence ID" value="NZ_CP099530.1"/>
</dbReference>
<keyword evidence="1" id="KW-0732">Signal</keyword>
<dbReference type="Proteomes" id="UP001320843">
    <property type="component" value="Unassembled WGS sequence"/>
</dbReference>
<evidence type="ECO:0000256" key="1">
    <source>
        <dbReference type="SAM" id="SignalP"/>
    </source>
</evidence>
<sequence>MMRIARQWAFGAALCVLTGIAVAQPTGAPTEDASAAAPANPAYRTQLLQLISDDAQARADLKRDYSPQRLQHDTVSLRAYAREVRTAQKESQERLIDLIRRQGFPDAQAVGADTAHAVFLIAQRITESGFRADFQRGIDAAVQRAAYSQADQALFADRSRALSAKR</sequence>
<feature type="chain" id="PRO_5046547044" evidence="1">
    <location>
        <begin position="24"/>
        <end position="166"/>
    </location>
</feature>
<dbReference type="EMBL" id="JANFWR010000050">
    <property type="protein sequence ID" value="MCW0401514.1"/>
    <property type="molecule type" value="Genomic_DNA"/>
</dbReference>
<feature type="signal peptide" evidence="1">
    <location>
        <begin position="1"/>
        <end position="23"/>
    </location>
</feature>
<evidence type="ECO:0000313" key="2">
    <source>
        <dbReference type="EMBL" id="MCW0401514.1"/>
    </source>
</evidence>
<name>A0ABT3E183_9XANT</name>